<accession>A0ACD5VTG8</accession>
<dbReference type="EnsemblPlants" id="AVESA.00010b.r2.3CG0509450.1">
    <property type="protein sequence ID" value="AVESA.00010b.r2.3CG0509450.1.CDS.1"/>
    <property type="gene ID" value="AVESA.00010b.r2.3CG0509450"/>
</dbReference>
<reference evidence="1" key="1">
    <citation type="submission" date="2021-05" db="EMBL/GenBank/DDBJ databases">
        <authorList>
            <person name="Scholz U."/>
            <person name="Mascher M."/>
            <person name="Fiebig A."/>
        </authorList>
    </citation>
    <scope>NUCLEOTIDE SEQUENCE [LARGE SCALE GENOMIC DNA]</scope>
</reference>
<sequence>MASGAQRILVLLYKADDLLDEHEYNLLRSKAKSWKNSLPAMSILKPLCAASSRLSNLRPKNRKLLCQLNELKVILTKAKDFRELLRLPAGNSVEGSMVPTSVVPQATSIPPLEVIGRDKDRDHIIELLTKTAAAESSTARYSGLAIVGVGGMGKTTLAQHVYNDKRIEEHFDARIWVCISRRLDVHRHTREIIESTTKGECPRIDSLDILQCKLRDILQKSKKFLLVLDDVWFDNSNNEMEWDQLFAPLVCQQTGSKVLATSRRDTLPAALCCEEVFHLENMEETHFLALFKHHAFSGPEIRNAQLRERLEDMSEKIANMLGQSPLAAKVVGSQLKGKTSITTWKDAGTINIDNLSEPRRALLWSYEKLDPRLQRCFLYCSLFPKGHKYIMTELIHLWIAEGLVDSGDVNKRIEDIGRDCFNEMVSVSFFQPVCQRYIGTHYVMHDLLHDLAESLSKEDCFRLEDDKVTEIPCTVRHLSVRVQSIKQHKQSICKLHHLRTVICIEPLMDDVRDVFNQILQNLKKLRVLYLSAYNSSKLPESVGRLKHLRYLNIIKTLISELPRSLCSLYHLHILQLNHKVMSFPVKLCNLTKLRHLEGYDDRIYNSYKVALPQIPNIGKLTSLQQLDEFAVIKQKGYELRQLRDMNEVSGSINVRDLNNVTGKEEALVSKLHKKSHLESLSLIWSSENDMIANVNSHLEILEGLMPPPQLRHLTLEGYKAAKYPGWLLGSSCFENMETFKLVDCGGLEGLPSNSELFRNCSVLSLENIPNMKTLPCLPSSLEELTIDKCPLLIFISDDELEQHDQREGIPRTDHLASQLALICEADPEYDIRSILLSECSSMKHLITFMDADMSHLQTIESSLERDKVSVKEDIIKACISCHEQRVMLIFGRSIRLPLVPPSGLRGLHLSSCSITDGALAVCLGGLISLTRLNLEEIMTLTTLPSDEILQHLTKLDWLVIRSCWCLRSLGGLRAATSLSVLRLISCPSLELARGAEVIPSSLDNLTVMNCVLGADFFCSDWMQKHCVIVCW</sequence>
<evidence type="ECO:0000313" key="2">
    <source>
        <dbReference type="Proteomes" id="UP001732700"/>
    </source>
</evidence>
<evidence type="ECO:0000313" key="1">
    <source>
        <dbReference type="EnsemblPlants" id="AVESA.00010b.r2.3CG0509450.1.CDS.1"/>
    </source>
</evidence>
<reference evidence="1" key="2">
    <citation type="submission" date="2025-09" db="UniProtKB">
        <authorList>
            <consortium name="EnsemblPlants"/>
        </authorList>
    </citation>
    <scope>IDENTIFICATION</scope>
</reference>
<dbReference type="Proteomes" id="UP001732700">
    <property type="component" value="Chromosome 3C"/>
</dbReference>
<keyword evidence="2" id="KW-1185">Reference proteome</keyword>
<proteinExistence type="predicted"/>
<name>A0ACD5VTG8_AVESA</name>
<protein>
    <submittedName>
        <fullName evidence="1">Uncharacterized protein</fullName>
    </submittedName>
</protein>
<organism evidence="1 2">
    <name type="scientific">Avena sativa</name>
    <name type="common">Oat</name>
    <dbReference type="NCBI Taxonomy" id="4498"/>
    <lineage>
        <taxon>Eukaryota</taxon>
        <taxon>Viridiplantae</taxon>
        <taxon>Streptophyta</taxon>
        <taxon>Embryophyta</taxon>
        <taxon>Tracheophyta</taxon>
        <taxon>Spermatophyta</taxon>
        <taxon>Magnoliopsida</taxon>
        <taxon>Liliopsida</taxon>
        <taxon>Poales</taxon>
        <taxon>Poaceae</taxon>
        <taxon>BOP clade</taxon>
        <taxon>Pooideae</taxon>
        <taxon>Poodae</taxon>
        <taxon>Poeae</taxon>
        <taxon>Poeae Chloroplast Group 1 (Aveneae type)</taxon>
        <taxon>Aveninae</taxon>
        <taxon>Avena</taxon>
    </lineage>
</organism>